<dbReference type="GO" id="GO:0016020">
    <property type="term" value="C:membrane"/>
    <property type="evidence" value="ECO:0007669"/>
    <property type="project" value="UniProtKB-SubCell"/>
</dbReference>
<evidence type="ECO:0000256" key="7">
    <source>
        <dbReference type="ARBA" id="ARBA00023315"/>
    </source>
</evidence>
<dbReference type="eggNOG" id="COG0204">
    <property type="taxonomic scope" value="Bacteria"/>
</dbReference>
<evidence type="ECO:0000313" key="11">
    <source>
        <dbReference type="Proteomes" id="UP000015559"/>
    </source>
</evidence>
<dbReference type="InterPro" id="IPR002123">
    <property type="entry name" value="Plipid/glycerol_acylTrfase"/>
</dbReference>
<evidence type="ECO:0000256" key="3">
    <source>
        <dbReference type="ARBA" id="ARBA00022692"/>
    </source>
</evidence>
<keyword evidence="2 10" id="KW-0808">Transferase</keyword>
<dbReference type="HOGENOM" id="CLU_027938_0_1_4"/>
<dbReference type="SUPFAM" id="SSF69593">
    <property type="entry name" value="Glycerol-3-phosphate (1)-acyltransferase"/>
    <property type="match status" value="1"/>
</dbReference>
<organism evidence="10 11">
    <name type="scientific">Sulfuricella denitrificans (strain DSM 22764 / NBRC 105220 / skB26)</name>
    <dbReference type="NCBI Taxonomy" id="1163617"/>
    <lineage>
        <taxon>Bacteria</taxon>
        <taxon>Pseudomonadati</taxon>
        <taxon>Pseudomonadota</taxon>
        <taxon>Betaproteobacteria</taxon>
        <taxon>Nitrosomonadales</taxon>
        <taxon>Sulfuricellaceae</taxon>
        <taxon>Sulfuricella</taxon>
    </lineage>
</organism>
<dbReference type="EMBL" id="AP013066">
    <property type="protein sequence ID" value="BAN36572.1"/>
    <property type="molecule type" value="Genomic_DNA"/>
</dbReference>
<keyword evidence="11" id="KW-1185">Reference proteome</keyword>
<dbReference type="GO" id="GO:0006629">
    <property type="term" value="P:lipid metabolic process"/>
    <property type="evidence" value="ECO:0007669"/>
    <property type="project" value="UniProtKB-KW"/>
</dbReference>
<evidence type="ECO:0000313" key="10">
    <source>
        <dbReference type="EMBL" id="BAN36572.1"/>
    </source>
</evidence>
<evidence type="ECO:0000259" key="9">
    <source>
        <dbReference type="SMART" id="SM00563"/>
    </source>
</evidence>
<dbReference type="Pfam" id="PF01553">
    <property type="entry name" value="Acyltransferase"/>
    <property type="match status" value="1"/>
</dbReference>
<dbReference type="SMART" id="SM00563">
    <property type="entry name" value="PlsC"/>
    <property type="match status" value="1"/>
</dbReference>
<protein>
    <submittedName>
        <fullName evidence="10">Phospholipid/glycerol acyltransferase</fullName>
    </submittedName>
</protein>
<gene>
    <name evidence="10" type="ORF">SCD_n02773</name>
</gene>
<feature type="transmembrane region" description="Helical" evidence="8">
    <location>
        <begin position="26"/>
        <end position="45"/>
    </location>
</feature>
<proteinExistence type="predicted"/>
<evidence type="ECO:0000256" key="5">
    <source>
        <dbReference type="ARBA" id="ARBA00023098"/>
    </source>
</evidence>
<evidence type="ECO:0000256" key="2">
    <source>
        <dbReference type="ARBA" id="ARBA00022679"/>
    </source>
</evidence>
<dbReference type="PANTHER" id="PTHR23063:SF52">
    <property type="entry name" value="LYSOPHOSPHATIDYLCHOLINE ACYLTRANSFERASE"/>
    <property type="match status" value="1"/>
</dbReference>
<keyword evidence="6 8" id="KW-0472">Membrane</keyword>
<evidence type="ECO:0000256" key="4">
    <source>
        <dbReference type="ARBA" id="ARBA00022989"/>
    </source>
</evidence>
<dbReference type="CDD" id="cd07989">
    <property type="entry name" value="LPLAT_AGPAT-like"/>
    <property type="match status" value="1"/>
</dbReference>
<keyword evidence="5" id="KW-0443">Lipid metabolism</keyword>
<dbReference type="STRING" id="1163617.SCD_n02773"/>
<dbReference type="GO" id="GO:0016746">
    <property type="term" value="F:acyltransferase activity"/>
    <property type="evidence" value="ECO:0007669"/>
    <property type="project" value="UniProtKB-KW"/>
</dbReference>
<keyword evidence="4 8" id="KW-1133">Transmembrane helix</keyword>
<evidence type="ECO:0000256" key="8">
    <source>
        <dbReference type="SAM" id="Phobius"/>
    </source>
</evidence>
<evidence type="ECO:0000256" key="6">
    <source>
        <dbReference type="ARBA" id="ARBA00023136"/>
    </source>
</evidence>
<reference evidence="10 11" key="1">
    <citation type="journal article" date="2012" name="Appl. Environ. Microbiol.">
        <title>Draft genome sequence of a psychrotolerant sulfur-oxidizing bacterium, Sulfuricella denitrificans skB26, and proteomic insights into cold adaptation.</title>
        <authorList>
            <person name="Watanabe T."/>
            <person name="Kojima H."/>
            <person name="Fukui M."/>
        </authorList>
    </citation>
    <scope>NUCLEOTIDE SEQUENCE [LARGE SCALE GENOMIC DNA]</scope>
    <source>
        <strain evidence="11">skB26</strain>
    </source>
</reference>
<keyword evidence="3 8" id="KW-0812">Transmembrane</keyword>
<accession>S6B823</accession>
<dbReference type="AlphaFoldDB" id="S6B823"/>
<dbReference type="Proteomes" id="UP000015559">
    <property type="component" value="Chromosome"/>
</dbReference>
<dbReference type="RefSeq" id="WP_009207468.1">
    <property type="nucleotide sequence ID" value="NC_022357.1"/>
</dbReference>
<keyword evidence="7 10" id="KW-0012">Acyltransferase</keyword>
<dbReference type="PANTHER" id="PTHR23063">
    <property type="entry name" value="PHOSPHOLIPID ACYLTRANSFERASE"/>
    <property type="match status" value="1"/>
</dbReference>
<sequence>MHDTSWERPLNRSNGVLTRNWRLVRLVLHLLVGVVKAALLLPLVGRARRTELIRRWSVRVLAILNVRLSVRGKVPDISAAGVMFVANHISWLDIYLLDAVCPVRFVSKAEVRAWPVIGWLAVKIGTLFIERTRRHDTARAGREVVDALMQGDCVAVFPEGTTSNGTLLRPFHASLLQSAINSGAPLWPVAIRYLHRDGTANLSPAYVDEMSFADSLFRILNEPELVAEIAYLELLPVQGRSRRELAALAEQAIANALNLSAPCRKSDKSVDPPAVLP</sequence>
<comment type="subcellular location">
    <subcellularLocation>
        <location evidence="1">Membrane</location>
    </subcellularLocation>
</comment>
<evidence type="ECO:0000256" key="1">
    <source>
        <dbReference type="ARBA" id="ARBA00004370"/>
    </source>
</evidence>
<name>S6B823_SULDS</name>
<feature type="domain" description="Phospholipid/glycerol acyltransferase" evidence="9">
    <location>
        <begin position="82"/>
        <end position="194"/>
    </location>
</feature>
<dbReference type="KEGG" id="sdr:SCD_n02773"/>